<dbReference type="EMBL" id="CM042885">
    <property type="protein sequence ID" value="KAI4365779.1"/>
    <property type="molecule type" value="Genomic_DNA"/>
</dbReference>
<evidence type="ECO:0000313" key="1">
    <source>
        <dbReference type="EMBL" id="KAI4365779.1"/>
    </source>
</evidence>
<name>A0ACB9QKW4_9MYRT</name>
<keyword evidence="2" id="KW-1185">Reference proteome</keyword>
<accession>A0ACB9QKW4</accession>
<comment type="caution">
    <text evidence="1">The sequence shown here is derived from an EMBL/GenBank/DDBJ whole genome shotgun (WGS) entry which is preliminary data.</text>
</comment>
<evidence type="ECO:0000313" key="2">
    <source>
        <dbReference type="Proteomes" id="UP001057402"/>
    </source>
</evidence>
<proteinExistence type="predicted"/>
<sequence length="179" mass="20478">MEQSSGAESSRSVLFSSPRLLDNQQVDTSSRRRWLRCGEATTVLISRVLLASAGKQEYAETWEDEEDRYLAEAVLEQMQLNEEQVSKRTWYPICKKGQMQENNSIIFCSSCELKLKRSDEVNLDMLRLRLAEAHADQLDRGCRSKPTFSVETILDFTALYITCPSCDTFDIVIELLHNG</sequence>
<protein>
    <submittedName>
        <fullName evidence="1">Uncharacterized protein</fullName>
    </submittedName>
</protein>
<reference evidence="2" key="1">
    <citation type="journal article" date="2023" name="Front. Plant Sci.">
        <title>Chromosomal-level genome assembly of Melastoma candidum provides insights into trichome evolution.</title>
        <authorList>
            <person name="Zhong Y."/>
            <person name="Wu W."/>
            <person name="Sun C."/>
            <person name="Zou P."/>
            <person name="Liu Y."/>
            <person name="Dai S."/>
            <person name="Zhou R."/>
        </authorList>
    </citation>
    <scope>NUCLEOTIDE SEQUENCE [LARGE SCALE GENOMIC DNA]</scope>
</reference>
<gene>
    <name evidence="1" type="ORF">MLD38_021737</name>
</gene>
<dbReference type="Proteomes" id="UP001057402">
    <property type="component" value="Chromosome 6"/>
</dbReference>
<organism evidence="1 2">
    <name type="scientific">Melastoma candidum</name>
    <dbReference type="NCBI Taxonomy" id="119954"/>
    <lineage>
        <taxon>Eukaryota</taxon>
        <taxon>Viridiplantae</taxon>
        <taxon>Streptophyta</taxon>
        <taxon>Embryophyta</taxon>
        <taxon>Tracheophyta</taxon>
        <taxon>Spermatophyta</taxon>
        <taxon>Magnoliopsida</taxon>
        <taxon>eudicotyledons</taxon>
        <taxon>Gunneridae</taxon>
        <taxon>Pentapetalae</taxon>
        <taxon>rosids</taxon>
        <taxon>malvids</taxon>
        <taxon>Myrtales</taxon>
        <taxon>Melastomataceae</taxon>
        <taxon>Melastomatoideae</taxon>
        <taxon>Melastomateae</taxon>
        <taxon>Melastoma</taxon>
    </lineage>
</organism>